<organism evidence="1 2">
    <name type="scientific">Orchesella cincta</name>
    <name type="common">Springtail</name>
    <name type="synonym">Podura cincta</name>
    <dbReference type="NCBI Taxonomy" id="48709"/>
    <lineage>
        <taxon>Eukaryota</taxon>
        <taxon>Metazoa</taxon>
        <taxon>Ecdysozoa</taxon>
        <taxon>Arthropoda</taxon>
        <taxon>Hexapoda</taxon>
        <taxon>Collembola</taxon>
        <taxon>Entomobryomorpha</taxon>
        <taxon>Entomobryoidea</taxon>
        <taxon>Orchesellidae</taxon>
        <taxon>Orchesellinae</taxon>
        <taxon>Orchesella</taxon>
    </lineage>
</organism>
<dbReference type="OMA" id="IMFNEAK"/>
<reference evidence="1 2" key="1">
    <citation type="journal article" date="2016" name="Genome Biol. Evol.">
        <title>Gene Family Evolution Reflects Adaptation to Soil Environmental Stressors in the Genome of the Collembolan Orchesella cincta.</title>
        <authorList>
            <person name="Faddeeva-Vakhrusheva A."/>
            <person name="Derks M.F."/>
            <person name="Anvar S.Y."/>
            <person name="Agamennone V."/>
            <person name="Suring W."/>
            <person name="Smit S."/>
            <person name="van Straalen N.M."/>
            <person name="Roelofs D."/>
        </authorList>
    </citation>
    <scope>NUCLEOTIDE SEQUENCE [LARGE SCALE GENOMIC DNA]</scope>
    <source>
        <tissue evidence="1">Mixed pool</tissue>
    </source>
</reference>
<gene>
    <name evidence="1" type="ORF">Ocin01_19248</name>
</gene>
<comment type="caution">
    <text evidence="1">The sequence shown here is derived from an EMBL/GenBank/DDBJ whole genome shotgun (WGS) entry which is preliminary data.</text>
</comment>
<dbReference type="STRING" id="48709.A0A1D2M383"/>
<evidence type="ECO:0000313" key="1">
    <source>
        <dbReference type="EMBL" id="ODM87433.1"/>
    </source>
</evidence>
<proteinExistence type="predicted"/>
<dbReference type="AlphaFoldDB" id="A0A1D2M383"/>
<name>A0A1D2M383_ORCCI</name>
<keyword evidence="2" id="KW-1185">Reference proteome</keyword>
<dbReference type="OrthoDB" id="6598476at2759"/>
<evidence type="ECO:0000313" key="2">
    <source>
        <dbReference type="Proteomes" id="UP000094527"/>
    </source>
</evidence>
<sequence length="297" mass="33510">MTEFFNVVQAVYKFFHASGIRWNELEIVCREGGLDKTQTSSITLKPVCETRWEARHASVLAIKARYIDLLKALSKIILVSKKKDELQTVDVALDECVVMWQNGIQSLQDLEKNLLSVQDEAKEIASKWGVPAVFSSSRVVKKTRFFDGIGIDTARRTIMSEESLFEATLRPVIVNLLTPSKILSLPENDLSVSVNRFCLQYSNDVSSNLFGELLNLKVAMSSELCKIEKISDILKLLMRSNLRESFPNVVTSCVFRMSQERLSGMALLSVEGKRAQALDIDSLIETFAKNKARRRPI</sequence>
<accession>A0A1D2M383</accession>
<protein>
    <submittedName>
        <fullName evidence="1">Uncharacterized protein</fullName>
    </submittedName>
</protein>
<dbReference type="EMBL" id="LJIJ01005333">
    <property type="protein sequence ID" value="ODM87433.1"/>
    <property type="molecule type" value="Genomic_DNA"/>
</dbReference>
<dbReference type="Proteomes" id="UP000094527">
    <property type="component" value="Unassembled WGS sequence"/>
</dbReference>